<dbReference type="RefSeq" id="WP_182575777.1">
    <property type="nucleotide sequence ID" value="NZ_JACJHY010000038.1"/>
</dbReference>
<protein>
    <submittedName>
        <fullName evidence="3">Cytochrome P450</fullName>
    </submittedName>
</protein>
<accession>A0ABR6CF84</accession>
<dbReference type="PANTHER" id="PTHR46696">
    <property type="entry name" value="P450, PUTATIVE (EUROFUNG)-RELATED"/>
    <property type="match status" value="1"/>
</dbReference>
<comment type="similarity">
    <text evidence="2">Belongs to the cytochrome P450 family.</text>
</comment>
<dbReference type="Pfam" id="PF00067">
    <property type="entry name" value="p450"/>
    <property type="match status" value="1"/>
</dbReference>
<dbReference type="InterPro" id="IPR036396">
    <property type="entry name" value="Cyt_P450_sf"/>
</dbReference>
<dbReference type="SUPFAM" id="SSF48264">
    <property type="entry name" value="Cytochrome P450"/>
    <property type="match status" value="1"/>
</dbReference>
<name>A0ABR6CF84_9HYPH</name>
<keyword evidence="4" id="KW-1185">Reference proteome</keyword>
<evidence type="ECO:0000256" key="2">
    <source>
        <dbReference type="ARBA" id="ARBA00010617"/>
    </source>
</evidence>
<reference evidence="3 4" key="1">
    <citation type="submission" date="2020-08" db="EMBL/GenBank/DDBJ databases">
        <title>Genomic Encyclopedia of Type Strains, Phase IV (KMG-IV): sequencing the most valuable type-strain genomes for metagenomic binning, comparative biology and taxonomic classification.</title>
        <authorList>
            <person name="Goeker M."/>
        </authorList>
    </citation>
    <scope>NUCLEOTIDE SEQUENCE [LARGE SCALE GENOMIC DNA]</scope>
    <source>
        <strain evidence="3 4">DSM 17455</strain>
    </source>
</reference>
<dbReference type="Gene3D" id="1.10.630.10">
    <property type="entry name" value="Cytochrome P450"/>
    <property type="match status" value="1"/>
</dbReference>
<dbReference type="PANTHER" id="PTHR46696:SF1">
    <property type="entry name" value="CYTOCHROME P450 YJIB-RELATED"/>
    <property type="match status" value="1"/>
</dbReference>
<sequence length="400" mass="45287">MIAFSELPILNLRGKEFRENPNELHDRALSTGRIHRGKHGAEVVSYKLAQELMRDKRLRTNQVSFMNDMGIQGTLTYEFRCRMLVGQGFTQDRTTIRQVFVRHLGPSRAEEMRQTIRVICNDILDGLVAEGKTRGIEFYDDLAVLIPSRLYCHWVGAPKEDAPFVARISDQVLRVFTRDTSFMPSIESGYHELFDYIDAQIADARRNPQDNLLGALIAETDKDVWTEGHLRDFAAMILEASTDNTANQIAMVAAMVLSRPHVWEAVKADPELVPAAVKESIRLHSRSVRATRETLEPIEVDGISIPAGTPVSMVIWAAHRDPTVFPNPDEFDLHRERAPNIQTYGGGVFSCLGQFVAEIEMEEMLRALVERFPNTQMETLETEHDPFVSRVATMKVNLLP</sequence>
<dbReference type="Proteomes" id="UP000587524">
    <property type="component" value="Unassembled WGS sequence"/>
</dbReference>
<proteinExistence type="inferred from homology"/>
<evidence type="ECO:0000256" key="1">
    <source>
        <dbReference type="ARBA" id="ARBA00001971"/>
    </source>
</evidence>
<dbReference type="InterPro" id="IPR001128">
    <property type="entry name" value="Cyt_P450"/>
</dbReference>
<comment type="cofactor">
    <cofactor evidence="1">
        <name>heme</name>
        <dbReference type="ChEBI" id="CHEBI:30413"/>
    </cofactor>
</comment>
<dbReference type="PRINTS" id="PR00359">
    <property type="entry name" value="BP450"/>
</dbReference>
<dbReference type="InterPro" id="IPR002397">
    <property type="entry name" value="Cyt_P450_B"/>
</dbReference>
<dbReference type="EMBL" id="JACJHZ010000038">
    <property type="protein sequence ID" value="MBA9023707.1"/>
    <property type="molecule type" value="Genomic_DNA"/>
</dbReference>
<organism evidence="3 4">
    <name type="scientific">Aminobacter ciceronei</name>
    <dbReference type="NCBI Taxonomy" id="150723"/>
    <lineage>
        <taxon>Bacteria</taxon>
        <taxon>Pseudomonadati</taxon>
        <taxon>Pseudomonadota</taxon>
        <taxon>Alphaproteobacteria</taxon>
        <taxon>Hyphomicrobiales</taxon>
        <taxon>Phyllobacteriaceae</taxon>
        <taxon>Aminobacter</taxon>
    </lineage>
</organism>
<gene>
    <name evidence="3" type="ORF">HNQ97_005735</name>
</gene>
<evidence type="ECO:0000313" key="4">
    <source>
        <dbReference type="Proteomes" id="UP000587524"/>
    </source>
</evidence>
<comment type="caution">
    <text evidence="3">The sequence shown here is derived from an EMBL/GenBank/DDBJ whole genome shotgun (WGS) entry which is preliminary data.</text>
</comment>
<evidence type="ECO:0000313" key="3">
    <source>
        <dbReference type="EMBL" id="MBA9023707.1"/>
    </source>
</evidence>